<sequence>MYAEESFKKKRERMLSILAWFRLSRFYNQSIRKSNQHLKLWNITVAQFDVLAQVGSTERLSQQELADKLLVTKGNMTQLLGKLEQLGWIQREREWKTKYITLTDEGRALLDEILPVQEQFQADQFGKLTMEEKKQLLNLLKKIQS</sequence>
<accession>A0A1Q8Q9N9</accession>
<dbReference type="GO" id="GO:0003677">
    <property type="term" value="F:DNA binding"/>
    <property type="evidence" value="ECO:0007669"/>
    <property type="project" value="UniProtKB-KW"/>
</dbReference>
<evidence type="ECO:0000259" key="4">
    <source>
        <dbReference type="PROSITE" id="PS50995"/>
    </source>
</evidence>
<organism evidence="5 6">
    <name type="scientific">Domibacillus antri</name>
    <dbReference type="NCBI Taxonomy" id="1714264"/>
    <lineage>
        <taxon>Bacteria</taxon>
        <taxon>Bacillati</taxon>
        <taxon>Bacillota</taxon>
        <taxon>Bacilli</taxon>
        <taxon>Bacillales</taxon>
        <taxon>Bacillaceae</taxon>
        <taxon>Domibacillus</taxon>
    </lineage>
</organism>
<keyword evidence="3" id="KW-0804">Transcription</keyword>
<dbReference type="PANTHER" id="PTHR42756:SF1">
    <property type="entry name" value="TRANSCRIPTIONAL REPRESSOR OF EMRAB OPERON"/>
    <property type="match status" value="1"/>
</dbReference>
<evidence type="ECO:0000256" key="2">
    <source>
        <dbReference type="ARBA" id="ARBA00023125"/>
    </source>
</evidence>
<dbReference type="Gene3D" id="1.10.10.10">
    <property type="entry name" value="Winged helix-like DNA-binding domain superfamily/Winged helix DNA-binding domain"/>
    <property type="match status" value="1"/>
</dbReference>
<dbReference type="EMBL" id="MSDU01000003">
    <property type="protein sequence ID" value="OLN24021.1"/>
    <property type="molecule type" value="Genomic_DNA"/>
</dbReference>
<dbReference type="RefSeq" id="WP_075396839.1">
    <property type="nucleotide sequence ID" value="NZ_MSDU01000003.1"/>
</dbReference>
<keyword evidence="2" id="KW-0238">DNA-binding</keyword>
<dbReference type="InterPro" id="IPR036388">
    <property type="entry name" value="WH-like_DNA-bd_sf"/>
</dbReference>
<keyword evidence="1" id="KW-0805">Transcription regulation</keyword>
<reference evidence="5 6" key="1">
    <citation type="submission" date="2016-12" db="EMBL/GenBank/DDBJ databases">
        <title>Domibacillus antri genome sequencing.</title>
        <authorList>
            <person name="Verma A."/>
            <person name="Krishnamurthi S."/>
        </authorList>
    </citation>
    <scope>NUCLEOTIDE SEQUENCE [LARGE SCALE GENOMIC DNA]</scope>
    <source>
        <strain evidence="5 6">XD80</strain>
    </source>
</reference>
<dbReference type="PROSITE" id="PS50995">
    <property type="entry name" value="HTH_MARR_2"/>
    <property type="match status" value="1"/>
</dbReference>
<dbReference type="AlphaFoldDB" id="A0A1Q8Q9N9"/>
<gene>
    <name evidence="5" type="ORF">BTO30_00970</name>
</gene>
<evidence type="ECO:0000313" key="6">
    <source>
        <dbReference type="Proteomes" id="UP000185568"/>
    </source>
</evidence>
<dbReference type="SUPFAM" id="SSF46785">
    <property type="entry name" value="Winged helix' DNA-binding domain"/>
    <property type="match status" value="1"/>
</dbReference>
<dbReference type="SMART" id="SM00347">
    <property type="entry name" value="HTH_MARR"/>
    <property type="match status" value="1"/>
</dbReference>
<proteinExistence type="predicted"/>
<dbReference type="Proteomes" id="UP000185568">
    <property type="component" value="Unassembled WGS sequence"/>
</dbReference>
<dbReference type="PANTHER" id="PTHR42756">
    <property type="entry name" value="TRANSCRIPTIONAL REGULATOR, MARR"/>
    <property type="match status" value="1"/>
</dbReference>
<protein>
    <submittedName>
        <fullName evidence="5">MarR family transcriptional regulator</fullName>
    </submittedName>
</protein>
<dbReference type="InterPro" id="IPR011991">
    <property type="entry name" value="ArsR-like_HTH"/>
</dbReference>
<feature type="domain" description="HTH marR-type" evidence="4">
    <location>
        <begin position="1"/>
        <end position="145"/>
    </location>
</feature>
<dbReference type="Pfam" id="PF12802">
    <property type="entry name" value="MarR_2"/>
    <property type="match status" value="1"/>
</dbReference>
<dbReference type="InterPro" id="IPR036390">
    <property type="entry name" value="WH_DNA-bd_sf"/>
</dbReference>
<dbReference type="STRING" id="1714264.BTO30_00970"/>
<evidence type="ECO:0000256" key="1">
    <source>
        <dbReference type="ARBA" id="ARBA00023015"/>
    </source>
</evidence>
<dbReference type="InterPro" id="IPR000835">
    <property type="entry name" value="HTH_MarR-typ"/>
</dbReference>
<keyword evidence="6" id="KW-1185">Reference proteome</keyword>
<evidence type="ECO:0000256" key="3">
    <source>
        <dbReference type="ARBA" id="ARBA00023163"/>
    </source>
</evidence>
<comment type="caution">
    <text evidence="5">The sequence shown here is derived from an EMBL/GenBank/DDBJ whole genome shotgun (WGS) entry which is preliminary data.</text>
</comment>
<dbReference type="PRINTS" id="PR00598">
    <property type="entry name" value="HTHMARR"/>
</dbReference>
<dbReference type="OrthoDB" id="158803at2"/>
<dbReference type="CDD" id="cd00090">
    <property type="entry name" value="HTH_ARSR"/>
    <property type="match status" value="1"/>
</dbReference>
<name>A0A1Q8Q9N9_9BACI</name>
<evidence type="ECO:0000313" key="5">
    <source>
        <dbReference type="EMBL" id="OLN24021.1"/>
    </source>
</evidence>
<dbReference type="GO" id="GO:0003700">
    <property type="term" value="F:DNA-binding transcription factor activity"/>
    <property type="evidence" value="ECO:0007669"/>
    <property type="project" value="InterPro"/>
</dbReference>